<dbReference type="PANTHER" id="PTHR35394:SF5">
    <property type="entry name" value="DUF3176 DOMAIN-CONTAINING PROTEIN"/>
    <property type="match status" value="1"/>
</dbReference>
<dbReference type="Proteomes" id="UP001303160">
    <property type="component" value="Unassembled WGS sequence"/>
</dbReference>
<dbReference type="PANTHER" id="PTHR35394">
    <property type="entry name" value="DUF3176 DOMAIN-CONTAINING PROTEIN"/>
    <property type="match status" value="1"/>
</dbReference>
<reference evidence="2" key="1">
    <citation type="journal article" date="2023" name="Mol. Phylogenet. Evol.">
        <title>Genome-scale phylogeny and comparative genomics of the fungal order Sordariales.</title>
        <authorList>
            <person name="Hensen N."/>
            <person name="Bonometti L."/>
            <person name="Westerberg I."/>
            <person name="Brannstrom I.O."/>
            <person name="Guillou S."/>
            <person name="Cros-Aarteil S."/>
            <person name="Calhoun S."/>
            <person name="Haridas S."/>
            <person name="Kuo A."/>
            <person name="Mondo S."/>
            <person name="Pangilinan J."/>
            <person name="Riley R."/>
            <person name="LaButti K."/>
            <person name="Andreopoulos B."/>
            <person name="Lipzen A."/>
            <person name="Chen C."/>
            <person name="Yan M."/>
            <person name="Daum C."/>
            <person name="Ng V."/>
            <person name="Clum A."/>
            <person name="Steindorff A."/>
            <person name="Ohm R.A."/>
            <person name="Martin F."/>
            <person name="Silar P."/>
            <person name="Natvig D.O."/>
            <person name="Lalanne C."/>
            <person name="Gautier V."/>
            <person name="Ament-Velasquez S.L."/>
            <person name="Kruys A."/>
            <person name="Hutchinson M.I."/>
            <person name="Powell A.J."/>
            <person name="Barry K."/>
            <person name="Miller A.N."/>
            <person name="Grigoriev I.V."/>
            <person name="Debuchy R."/>
            <person name="Gladieux P."/>
            <person name="Hiltunen Thoren M."/>
            <person name="Johannesson H."/>
        </authorList>
    </citation>
    <scope>NUCLEOTIDE SEQUENCE</scope>
    <source>
        <strain evidence="2">CBS 315.58</strain>
    </source>
</reference>
<comment type="caution">
    <text evidence="2">The sequence shown here is derived from an EMBL/GenBank/DDBJ whole genome shotgun (WGS) entry which is preliminary data.</text>
</comment>
<feature type="transmembrane region" description="Helical" evidence="1">
    <location>
        <begin position="537"/>
        <end position="559"/>
    </location>
</feature>
<feature type="transmembrane region" description="Helical" evidence="1">
    <location>
        <begin position="48"/>
        <end position="72"/>
    </location>
</feature>
<dbReference type="InterPro" id="IPR021514">
    <property type="entry name" value="DUF3176"/>
</dbReference>
<proteinExistence type="predicted"/>
<feature type="transmembrane region" description="Helical" evidence="1">
    <location>
        <begin position="158"/>
        <end position="176"/>
    </location>
</feature>
<dbReference type="AlphaFoldDB" id="A0AAN6XML9"/>
<dbReference type="Pfam" id="PF11374">
    <property type="entry name" value="DUF3176"/>
    <property type="match status" value="1"/>
</dbReference>
<keyword evidence="1" id="KW-0812">Transmembrane</keyword>
<keyword evidence="1" id="KW-0472">Membrane</keyword>
<name>A0AAN6XML9_9PEZI</name>
<gene>
    <name evidence="2" type="ORF">QBC40DRAFT_276655</name>
</gene>
<evidence type="ECO:0000313" key="3">
    <source>
        <dbReference type="Proteomes" id="UP001303160"/>
    </source>
</evidence>
<dbReference type="EMBL" id="MU863898">
    <property type="protein sequence ID" value="KAK4202381.1"/>
    <property type="molecule type" value="Genomic_DNA"/>
</dbReference>
<keyword evidence="1" id="KW-1133">Transmembrane helix</keyword>
<protein>
    <submittedName>
        <fullName evidence="2">Uncharacterized protein</fullName>
    </submittedName>
</protein>
<evidence type="ECO:0000256" key="1">
    <source>
        <dbReference type="SAM" id="Phobius"/>
    </source>
</evidence>
<organism evidence="2 3">
    <name type="scientific">Triangularia verruculosa</name>
    <dbReference type="NCBI Taxonomy" id="2587418"/>
    <lineage>
        <taxon>Eukaryota</taxon>
        <taxon>Fungi</taxon>
        <taxon>Dikarya</taxon>
        <taxon>Ascomycota</taxon>
        <taxon>Pezizomycotina</taxon>
        <taxon>Sordariomycetes</taxon>
        <taxon>Sordariomycetidae</taxon>
        <taxon>Sordariales</taxon>
        <taxon>Podosporaceae</taxon>
        <taxon>Triangularia</taxon>
    </lineage>
</organism>
<sequence length="617" mass="67139">MEYDPFNPYRQPKGGPGVAVTEAYTFDLPAEKEQQPGIARTQAWWRAWWLEVCSAAATVGCSVAIIAILSAFNRRPITDWTDKGKLAEIISLPTTLSILATAANATTTLILGSAISQYKWVYFKTKTRSLADLDLIDGSSRGTLWKCAELLLKRTRTLASLGAIAMILSLAVGPFYQQTVQLVEWDIPTDDGKASFGLARQYIATGRSNNAFGGIDGRVLPAFAVEPGTADVAMQGAIYRGLFNLDLPARFNCTANCTWPDPGADKPYVSLGFRSDCANVTDAALRGSGWDDTIEGSARAINITTPGNLTLNTIFVHTAFQPVVIVESKSLLSSVNPPDSAAHHDFTFGTGTSVGASVARIAVFRAEADNLNYNLFSHMMHITECDISLAAYRYSGVSASSGNFTIGKAELIRLDSGTIDEDMVFKQPIATFSAVVDSSGTTIPLKVALPDIGALVALFISTRFTGTVYLGETPDAGRNHRPSGMGDAFLGGNITDTLITERFEKMAESMTLQVRSTDEIIARGISVYAIVHYKVEWAWLALPLAVQLITLVFFFWVLIRNHRNTLQHWKDSALAIISHSLQAVDEDIHRVEMVGPMHVEKIEDLKIWAKGTKAKLL</sequence>
<keyword evidence="3" id="KW-1185">Reference proteome</keyword>
<evidence type="ECO:0000313" key="2">
    <source>
        <dbReference type="EMBL" id="KAK4202381.1"/>
    </source>
</evidence>
<feature type="transmembrane region" description="Helical" evidence="1">
    <location>
        <begin position="92"/>
        <end position="115"/>
    </location>
</feature>
<accession>A0AAN6XML9</accession>
<reference evidence="2" key="2">
    <citation type="submission" date="2023-05" db="EMBL/GenBank/DDBJ databases">
        <authorList>
            <consortium name="Lawrence Berkeley National Laboratory"/>
            <person name="Steindorff A."/>
            <person name="Hensen N."/>
            <person name="Bonometti L."/>
            <person name="Westerberg I."/>
            <person name="Brannstrom I.O."/>
            <person name="Guillou S."/>
            <person name="Cros-Aarteil S."/>
            <person name="Calhoun S."/>
            <person name="Haridas S."/>
            <person name="Kuo A."/>
            <person name="Mondo S."/>
            <person name="Pangilinan J."/>
            <person name="Riley R."/>
            <person name="Labutti K."/>
            <person name="Andreopoulos B."/>
            <person name="Lipzen A."/>
            <person name="Chen C."/>
            <person name="Yanf M."/>
            <person name="Daum C."/>
            <person name="Ng V."/>
            <person name="Clum A."/>
            <person name="Ohm R."/>
            <person name="Martin F."/>
            <person name="Silar P."/>
            <person name="Natvig D."/>
            <person name="Lalanne C."/>
            <person name="Gautier V."/>
            <person name="Ament-Velasquez S.L."/>
            <person name="Kruys A."/>
            <person name="Hutchinson M.I."/>
            <person name="Powell A.J."/>
            <person name="Barry K."/>
            <person name="Miller A.N."/>
            <person name="Grigoriev I.V."/>
            <person name="Debuchy R."/>
            <person name="Gladieux P."/>
            <person name="Thoren M.H."/>
            <person name="Johannesson H."/>
        </authorList>
    </citation>
    <scope>NUCLEOTIDE SEQUENCE</scope>
    <source>
        <strain evidence="2">CBS 315.58</strain>
    </source>
</reference>